<name>A0A2T6ABS3_9RHOB</name>
<evidence type="ECO:0000259" key="2">
    <source>
        <dbReference type="PROSITE" id="PS50234"/>
    </source>
</evidence>
<feature type="chain" id="PRO_5015520657" evidence="1">
    <location>
        <begin position="24"/>
        <end position="669"/>
    </location>
</feature>
<organism evidence="3 4">
    <name type="scientific">Gemmobacter caeni</name>
    <dbReference type="NCBI Taxonomy" id="589035"/>
    <lineage>
        <taxon>Bacteria</taxon>
        <taxon>Pseudomonadati</taxon>
        <taxon>Pseudomonadota</taxon>
        <taxon>Alphaproteobacteria</taxon>
        <taxon>Rhodobacterales</taxon>
        <taxon>Paracoccaceae</taxon>
        <taxon>Gemmobacter</taxon>
    </lineage>
</organism>
<dbReference type="Pfam" id="PF13519">
    <property type="entry name" value="VWA_2"/>
    <property type="match status" value="1"/>
</dbReference>
<gene>
    <name evidence="3" type="ORF">C8N34_1316</name>
</gene>
<feature type="domain" description="VWFA" evidence="2">
    <location>
        <begin position="26"/>
        <end position="205"/>
    </location>
</feature>
<keyword evidence="1" id="KW-0732">Signal</keyword>
<comment type="caution">
    <text evidence="3">The sequence shown here is derived from an EMBL/GenBank/DDBJ whole genome shotgun (WGS) entry which is preliminary data.</text>
</comment>
<reference evidence="3 4" key="1">
    <citation type="submission" date="2018-04" db="EMBL/GenBank/DDBJ databases">
        <title>Genomic Encyclopedia of Archaeal and Bacterial Type Strains, Phase II (KMG-II): from individual species to whole genera.</title>
        <authorList>
            <person name="Goeker M."/>
        </authorList>
    </citation>
    <scope>NUCLEOTIDE SEQUENCE [LARGE SCALE GENOMIC DNA]</scope>
    <source>
        <strain evidence="3 4">DSM 21823</strain>
    </source>
</reference>
<evidence type="ECO:0000313" key="4">
    <source>
        <dbReference type="Proteomes" id="UP000244224"/>
    </source>
</evidence>
<keyword evidence="4" id="KW-1185">Reference proteome</keyword>
<dbReference type="RefSeq" id="WP_242013910.1">
    <property type="nucleotide sequence ID" value="NZ_QBKP01000031.1"/>
</dbReference>
<dbReference type="InterPro" id="IPR036465">
    <property type="entry name" value="vWFA_dom_sf"/>
</dbReference>
<dbReference type="SUPFAM" id="SSF53300">
    <property type="entry name" value="vWA-like"/>
    <property type="match status" value="1"/>
</dbReference>
<protein>
    <submittedName>
        <fullName evidence="3">von Willebrand factor type A domain-containing protein</fullName>
    </submittedName>
</protein>
<dbReference type="Gene3D" id="3.40.50.410">
    <property type="entry name" value="von Willebrand factor, type A domain"/>
    <property type="match status" value="1"/>
</dbReference>
<feature type="signal peptide" evidence="1">
    <location>
        <begin position="1"/>
        <end position="23"/>
    </location>
</feature>
<dbReference type="PROSITE" id="PS50234">
    <property type="entry name" value="VWFA"/>
    <property type="match status" value="1"/>
</dbReference>
<dbReference type="Proteomes" id="UP000244224">
    <property type="component" value="Unassembled WGS sequence"/>
</dbReference>
<dbReference type="AlphaFoldDB" id="A0A2T6ABS3"/>
<evidence type="ECO:0000313" key="3">
    <source>
        <dbReference type="EMBL" id="PTX41222.1"/>
    </source>
</evidence>
<dbReference type="InterPro" id="IPR002035">
    <property type="entry name" value="VWF_A"/>
</dbReference>
<evidence type="ECO:0000256" key="1">
    <source>
        <dbReference type="SAM" id="SignalP"/>
    </source>
</evidence>
<sequence length="669" mass="69904">MPLICHRLCATLLALGLAVPAMAQSRTLIVMDGSGSMWGQIDGRPKLEIAREVVADVLADMPADRVLGLMAYGHRERGNCADIELMVAPEAGSATAILDAVRTMRFQGKTPLTEAVRQAAEALRSTEEPATVVLVTDGIETCEADPCALATELEQSGVDFTAHVIGFGLTRDEAAEVACIADNTGGRYIEASDAGGLAGALEQAVSGAELPAPEPLPEPEPDAPARHFPGDVWMPGFAIATTGQSFGPDLPEPAAFDFPADGTAEACRAICEADGACGSWRFEPVGSFFVEHARCFAFRPGTEFRPDVYPVADGFVSGMKPGVPGLTSPYVAIGANVTARLTPTGPVLPGEPFTVLWAGPAGADDWVAIVPEGQEDTSGDLSYFYVAETIEPGDRPEGAGSMVAPDAPGRYVLRYVLGRSADRRVIFSMPLEVGSDAGVPVQIPVRISPPSGYENDPVSWSAVPLTPLASAPEAVAMPEAFSGAWETTLYPGRWQVEGLAAGGMYFAAEIEVTPDGVRTFEIPVGFEQAGMGEDAPPAEPVPLPGATPYKDAATGLSFNLPDGWQAEEAFFAETAAGVRARFPGVTLTGPDDRMLVLNPLQWLAQNGPCEESALGPLCVFGETDAVTDGAMAVILPSLSMAKAPSFGGVAFRPASDDPISTLVPGWSPE</sequence>
<accession>A0A2T6ABS3</accession>
<dbReference type="SMART" id="SM00327">
    <property type="entry name" value="VWA"/>
    <property type="match status" value="1"/>
</dbReference>
<proteinExistence type="predicted"/>
<dbReference type="EMBL" id="QBKP01000031">
    <property type="protein sequence ID" value="PTX41222.1"/>
    <property type="molecule type" value="Genomic_DNA"/>
</dbReference>